<protein>
    <submittedName>
        <fullName evidence="1">Uncharacterized protein</fullName>
    </submittedName>
</protein>
<accession>A0ACC2GJU7</accession>
<reference evidence="1" key="1">
    <citation type="submission" date="2021-05" db="EMBL/GenBank/DDBJ databases">
        <authorList>
            <person name="Pan Q."/>
            <person name="Jouanno E."/>
            <person name="Zahm M."/>
            <person name="Klopp C."/>
            <person name="Cabau C."/>
            <person name="Louis A."/>
            <person name="Berthelot C."/>
            <person name="Parey E."/>
            <person name="Roest Crollius H."/>
            <person name="Montfort J."/>
            <person name="Robinson-Rechavi M."/>
            <person name="Bouchez O."/>
            <person name="Lampietro C."/>
            <person name="Lopez Roques C."/>
            <person name="Donnadieu C."/>
            <person name="Postlethwait J."/>
            <person name="Bobe J."/>
            <person name="Dillon D."/>
            <person name="Chandos A."/>
            <person name="von Hippel F."/>
            <person name="Guiguen Y."/>
        </authorList>
    </citation>
    <scope>NUCLEOTIDE SEQUENCE</scope>
    <source>
        <strain evidence="1">YG-Jan2019</strain>
    </source>
</reference>
<gene>
    <name evidence="1" type="ORF">DPEC_G00151390</name>
</gene>
<proteinExistence type="predicted"/>
<comment type="caution">
    <text evidence="1">The sequence shown here is derived from an EMBL/GenBank/DDBJ whole genome shotgun (WGS) entry which is preliminary data.</text>
</comment>
<evidence type="ECO:0000313" key="1">
    <source>
        <dbReference type="EMBL" id="KAJ8003730.1"/>
    </source>
</evidence>
<sequence length="90" mass="9768">MFLAVAMSYLATLARISSRRATLVGNNLCVSTKAPEQVIQQIIPGGTIGLRGQKVINGQPTAHYRNLSEPSWNVKSAKSIITLELLNSME</sequence>
<organism evidence="1 2">
    <name type="scientific">Dallia pectoralis</name>
    <name type="common">Alaska blackfish</name>
    <dbReference type="NCBI Taxonomy" id="75939"/>
    <lineage>
        <taxon>Eukaryota</taxon>
        <taxon>Metazoa</taxon>
        <taxon>Chordata</taxon>
        <taxon>Craniata</taxon>
        <taxon>Vertebrata</taxon>
        <taxon>Euteleostomi</taxon>
        <taxon>Actinopterygii</taxon>
        <taxon>Neopterygii</taxon>
        <taxon>Teleostei</taxon>
        <taxon>Protacanthopterygii</taxon>
        <taxon>Esociformes</taxon>
        <taxon>Umbridae</taxon>
        <taxon>Dallia</taxon>
    </lineage>
</organism>
<keyword evidence="2" id="KW-1185">Reference proteome</keyword>
<dbReference type="Proteomes" id="UP001157502">
    <property type="component" value="Chromosome 12"/>
</dbReference>
<name>A0ACC2GJU7_DALPE</name>
<dbReference type="EMBL" id="CM055739">
    <property type="protein sequence ID" value="KAJ8003730.1"/>
    <property type="molecule type" value="Genomic_DNA"/>
</dbReference>
<evidence type="ECO:0000313" key="2">
    <source>
        <dbReference type="Proteomes" id="UP001157502"/>
    </source>
</evidence>